<reference evidence="1" key="1">
    <citation type="submission" date="2023-07" db="EMBL/GenBank/DDBJ databases">
        <title>Black Yeasts Isolated from many extreme environments.</title>
        <authorList>
            <person name="Coleine C."/>
            <person name="Stajich J.E."/>
            <person name="Selbmann L."/>
        </authorList>
    </citation>
    <scope>NUCLEOTIDE SEQUENCE</scope>
    <source>
        <strain evidence="1">CCFEE 5714</strain>
    </source>
</reference>
<comment type="caution">
    <text evidence="1">The sequence shown here is derived from an EMBL/GenBank/DDBJ whole genome shotgun (WGS) entry which is preliminary data.</text>
</comment>
<proteinExistence type="predicted"/>
<evidence type="ECO:0000313" key="2">
    <source>
        <dbReference type="Proteomes" id="UP001281147"/>
    </source>
</evidence>
<evidence type="ECO:0000313" key="1">
    <source>
        <dbReference type="EMBL" id="KAK3715510.1"/>
    </source>
</evidence>
<dbReference type="Proteomes" id="UP001281147">
    <property type="component" value="Unassembled WGS sequence"/>
</dbReference>
<keyword evidence="2" id="KW-1185">Reference proteome</keyword>
<dbReference type="EMBL" id="JAUTXU010000048">
    <property type="protein sequence ID" value="KAK3715510.1"/>
    <property type="molecule type" value="Genomic_DNA"/>
</dbReference>
<accession>A0ACC3NES7</accession>
<sequence length="92" mass="10282">MKVACLSTHEGTRVFVRSNGMYRAIGDREPSDMSASCGIDADLVVSTSDSAAYAINRKYRERLLILRYPVGYAGDRRGLHKTIHFSETIRAE</sequence>
<gene>
    <name evidence="1" type="ORF">LTR37_006998</name>
</gene>
<name>A0ACC3NES7_9PEZI</name>
<protein>
    <submittedName>
        <fullName evidence="1">Uncharacterized protein</fullName>
    </submittedName>
</protein>
<organism evidence="1 2">
    <name type="scientific">Vermiconidia calcicola</name>
    <dbReference type="NCBI Taxonomy" id="1690605"/>
    <lineage>
        <taxon>Eukaryota</taxon>
        <taxon>Fungi</taxon>
        <taxon>Dikarya</taxon>
        <taxon>Ascomycota</taxon>
        <taxon>Pezizomycotina</taxon>
        <taxon>Dothideomycetes</taxon>
        <taxon>Dothideomycetidae</taxon>
        <taxon>Mycosphaerellales</taxon>
        <taxon>Extremaceae</taxon>
        <taxon>Vermiconidia</taxon>
    </lineage>
</organism>